<comment type="subcellular location">
    <subcellularLocation>
        <location evidence="1">Chromosome</location>
    </subcellularLocation>
    <subcellularLocation>
        <location evidence="2 10">Nucleus</location>
        <location evidence="2 10">Nucleolus</location>
    </subcellularLocation>
</comment>
<evidence type="ECO:0000259" key="14">
    <source>
        <dbReference type="Pfam" id="PF17404"/>
    </source>
</evidence>
<evidence type="ECO:0000256" key="1">
    <source>
        <dbReference type="ARBA" id="ARBA00004286"/>
    </source>
</evidence>
<dbReference type="AlphaFoldDB" id="A0A8J9VQQ3"/>
<keyword evidence="5" id="KW-0158">Chromosome</keyword>
<dbReference type="OrthoDB" id="10251401at2759"/>
<proteinExistence type="inferred from homology"/>
<evidence type="ECO:0000313" key="19">
    <source>
        <dbReference type="Proteomes" id="UP000838878"/>
    </source>
</evidence>
<gene>
    <name evidence="18" type="ORF">BINO364_LOCUS10741</name>
</gene>
<feature type="domain" description="Nrap protein" evidence="15">
    <location>
        <begin position="623"/>
        <end position="826"/>
    </location>
</feature>
<accession>A0A8J9VQQ3</accession>
<dbReference type="EMBL" id="OV170225">
    <property type="protein sequence ID" value="CAH0725125.1"/>
    <property type="molecule type" value="Genomic_DNA"/>
</dbReference>
<dbReference type="InterPro" id="IPR035369">
    <property type="entry name" value="Nrap_D4"/>
</dbReference>
<evidence type="ECO:0000259" key="16">
    <source>
        <dbReference type="Pfam" id="PF17406"/>
    </source>
</evidence>
<evidence type="ECO:0000259" key="13">
    <source>
        <dbReference type="Pfam" id="PF17403"/>
    </source>
</evidence>
<dbReference type="PANTHER" id="PTHR17972">
    <property type="entry name" value="NUCLEOLAR RNA-ASSOCIATED PROTEIN"/>
    <property type="match status" value="1"/>
</dbReference>
<keyword evidence="19" id="KW-1185">Reference proteome</keyword>
<feature type="non-terminal residue" evidence="18">
    <location>
        <position position="1120"/>
    </location>
</feature>
<feature type="region of interest" description="Disordered" evidence="11">
    <location>
        <begin position="7"/>
        <end position="35"/>
    </location>
</feature>
<sequence>MVKRVIKNSVSEDDGESNIINENGKRVADSGNKDGKKRIKTKSLYRQPTANELNRLQETENLFNSNLFRLQVEEILQEVKVKEKTIKRFQEWFTHFKTHLLSIPESEKEYDLSDKTFSKLLKVKLPINDILEKTKVMFKFYKFSNIEIVGSYNLGCSINSKLVIDLQITVPVDTYTKNDSVNYKYHKKRAAYLAYIASHLNKLEIIENLQYSFKNACETKPILIIKPHGKLGNHIYVHLDVVCGIEAYKLHRFSPTRNNLRESWLFSMDDQESTEIGLPTPYYNSSVLSDLTNSVNQEFLKQILMNCENLKQAVVLLKIWVRQRNLQVSGYIISMIIAYLVQAKRINNIMSSYQIVRNVWIALKSSEWDKQGISVCKDQGSPSLEEFHEHFPVVFLDKTGYYNILWQMSKGTYSALKRESSLAIDMLDNAKINSFIPLFMTPVKVLMQFDHILKFKNFNEVKQTILDKALKPVRVNYGLDHLALVTETLHNLLSKGLGDRVDLILQIVEADFSWSVKKSLEKEKKEGYKEKLSFGFILNHENAINIVDRGPPANLPEAEEFRAFWGDKSELRRFQDGSITEACVWSADTLADRRNIPAQIIDYLLQIKYAVPPEQIFHINSQLNDLLVRKSDQCQQMEETALSVLQAFDELRRDMRGLTQLPLEISAVYGTSPVFSYCEPFPPCPPLAPRRGPRRRGACALLHDQGTFVPEYTPASDVVVELTHSGKWPGDIEAFRCLKAAFHLQIAERLNKQYSLLTQAYDTHVDVLKNGLVFRLRIAHAKEITLLRREIQRGVVKFKETEESLNLERESFLLPRLRGALHGLHQKHPAFGGTVCLFKRWLSSHLLARHVPAAAAELLVAAAFLLAAPLAAPAQPTLGLLRVLQLLADKDWEKEMLVVDFNDDISREEISEMERKFAARETGDPYMYIATPYDGAARSPWTRGAAPPALRRARALARAALRHAGAALLEDMQDNILQAFVPSLSGYDVLVRLRARLVPHRGERLQARPGGPRPPPPAAEDDLIPVVEFHPVNRYLDELKSAYGEFAEFFHDAYGGDIIAVLWKPDIHEPREFQIANANALKPVTINGEIKYKVNIEAIVEDFKILGAGLVVDVTVNTDA</sequence>
<comment type="subunit">
    <text evidence="9">Part of the small subunit (SSU) processome, composed of more than 70 proteins and the RNA chaperone small nucleolar RNA (snoRNA) U3.</text>
</comment>
<dbReference type="Pfam" id="PF17406">
    <property type="entry name" value="Nrap_D5"/>
    <property type="match status" value="1"/>
</dbReference>
<dbReference type="InterPro" id="IPR035082">
    <property type="entry name" value="Nrap_D1"/>
</dbReference>
<evidence type="ECO:0000256" key="8">
    <source>
        <dbReference type="ARBA" id="ARBA00035000"/>
    </source>
</evidence>
<evidence type="ECO:0000259" key="12">
    <source>
        <dbReference type="Pfam" id="PF03813"/>
    </source>
</evidence>
<evidence type="ECO:0000259" key="17">
    <source>
        <dbReference type="Pfam" id="PF17407"/>
    </source>
</evidence>
<dbReference type="Proteomes" id="UP000838878">
    <property type="component" value="Chromosome 5"/>
</dbReference>
<dbReference type="PANTHER" id="PTHR17972:SF0">
    <property type="entry name" value="NUCLEOLAR PROTEIN 6"/>
    <property type="match status" value="1"/>
</dbReference>
<protein>
    <recommendedName>
        <fullName evidence="4 10">Nucleolar protein 6</fullName>
    </recommendedName>
</protein>
<dbReference type="FunFam" id="1.10.1410.10:FF:000006">
    <property type="entry name" value="Nucleolar protein 6"/>
    <property type="match status" value="1"/>
</dbReference>
<name>A0A8J9VQQ3_9NEOP</name>
<dbReference type="InterPro" id="IPR005554">
    <property type="entry name" value="NOL6/Upt22"/>
</dbReference>
<evidence type="ECO:0000256" key="6">
    <source>
        <dbReference type="ARBA" id="ARBA00022884"/>
    </source>
</evidence>
<dbReference type="InterPro" id="IPR035368">
    <property type="entry name" value="Nrap_D3"/>
</dbReference>
<dbReference type="GO" id="GO:0032545">
    <property type="term" value="C:CURI complex"/>
    <property type="evidence" value="ECO:0007669"/>
    <property type="project" value="TreeGrafter"/>
</dbReference>
<evidence type="ECO:0000256" key="2">
    <source>
        <dbReference type="ARBA" id="ARBA00004604"/>
    </source>
</evidence>
<dbReference type="GO" id="GO:0006409">
    <property type="term" value="P:tRNA export from nucleus"/>
    <property type="evidence" value="ECO:0007669"/>
    <property type="project" value="TreeGrafter"/>
</dbReference>
<dbReference type="Gene3D" id="3.30.70.3030">
    <property type="match status" value="1"/>
</dbReference>
<dbReference type="Pfam" id="PF03813">
    <property type="entry name" value="Nrap"/>
    <property type="match status" value="1"/>
</dbReference>
<evidence type="ECO:0000256" key="5">
    <source>
        <dbReference type="ARBA" id="ARBA00022454"/>
    </source>
</evidence>
<dbReference type="GO" id="GO:0005694">
    <property type="term" value="C:chromosome"/>
    <property type="evidence" value="ECO:0007669"/>
    <property type="project" value="UniProtKB-SubCell"/>
</dbReference>
<feature type="compositionally biased region" description="Basic and acidic residues" evidence="11">
    <location>
        <begin position="23"/>
        <end position="34"/>
    </location>
</feature>
<evidence type="ECO:0000256" key="3">
    <source>
        <dbReference type="ARBA" id="ARBA00006674"/>
    </source>
</evidence>
<dbReference type="Pfam" id="PF17403">
    <property type="entry name" value="Nrap_D2"/>
    <property type="match status" value="1"/>
</dbReference>
<evidence type="ECO:0000256" key="4">
    <source>
        <dbReference type="ARBA" id="ARBA00016437"/>
    </source>
</evidence>
<evidence type="ECO:0000256" key="7">
    <source>
        <dbReference type="ARBA" id="ARBA00023242"/>
    </source>
</evidence>
<dbReference type="GO" id="GO:0032040">
    <property type="term" value="C:small-subunit processome"/>
    <property type="evidence" value="ECO:0007669"/>
    <property type="project" value="TreeGrafter"/>
</dbReference>
<feature type="domain" description="Nrap protein" evidence="12">
    <location>
        <begin position="164"/>
        <end position="303"/>
    </location>
</feature>
<comment type="function">
    <text evidence="8">Part of the small subunit (SSU) processome, first precursor of the small eukaryotic ribosomal subunit. During the assembly of the SSU processome in the nucleolus, many ribosome biogenesis factors, an RNA chaperone and ribosomal proteins associate with the nascent pre-rRNA and work in concert to generate RNA folding, modifications, rearrangements and cleavage as well as targeted degradation of pre-ribosomal RNA by the RNA exosome.</text>
</comment>
<dbReference type="GO" id="GO:0003723">
    <property type="term" value="F:RNA binding"/>
    <property type="evidence" value="ECO:0007669"/>
    <property type="project" value="UniProtKB-KW"/>
</dbReference>
<organism evidence="18 19">
    <name type="scientific">Brenthis ino</name>
    <name type="common">lesser marbled fritillary</name>
    <dbReference type="NCBI Taxonomy" id="405034"/>
    <lineage>
        <taxon>Eukaryota</taxon>
        <taxon>Metazoa</taxon>
        <taxon>Ecdysozoa</taxon>
        <taxon>Arthropoda</taxon>
        <taxon>Hexapoda</taxon>
        <taxon>Insecta</taxon>
        <taxon>Pterygota</taxon>
        <taxon>Neoptera</taxon>
        <taxon>Endopterygota</taxon>
        <taxon>Lepidoptera</taxon>
        <taxon>Glossata</taxon>
        <taxon>Ditrysia</taxon>
        <taxon>Papilionoidea</taxon>
        <taxon>Nymphalidae</taxon>
        <taxon>Heliconiinae</taxon>
        <taxon>Argynnini</taxon>
        <taxon>Brenthis</taxon>
    </lineage>
</organism>
<evidence type="ECO:0000256" key="11">
    <source>
        <dbReference type="SAM" id="MobiDB-lite"/>
    </source>
</evidence>
<dbReference type="Pfam" id="PF17404">
    <property type="entry name" value="Nrap_D3"/>
    <property type="match status" value="1"/>
</dbReference>
<evidence type="ECO:0000313" key="18">
    <source>
        <dbReference type="EMBL" id="CAH0725125.1"/>
    </source>
</evidence>
<dbReference type="InterPro" id="IPR035371">
    <property type="entry name" value="Nrap_D6"/>
</dbReference>
<dbReference type="GO" id="GO:0034456">
    <property type="term" value="C:UTP-C complex"/>
    <property type="evidence" value="ECO:0007669"/>
    <property type="project" value="TreeGrafter"/>
</dbReference>
<dbReference type="InterPro" id="IPR035367">
    <property type="entry name" value="Nrap_D2"/>
</dbReference>
<dbReference type="InterPro" id="IPR035370">
    <property type="entry name" value="Nrap_D5"/>
</dbReference>
<feature type="domain" description="Nrap protein" evidence="17">
    <location>
        <begin position="984"/>
        <end position="1114"/>
    </location>
</feature>
<dbReference type="GO" id="GO:0006364">
    <property type="term" value="P:rRNA processing"/>
    <property type="evidence" value="ECO:0007669"/>
    <property type="project" value="TreeGrafter"/>
</dbReference>
<dbReference type="Pfam" id="PF17405">
    <property type="entry name" value="Nrap_D4"/>
    <property type="match status" value="1"/>
</dbReference>
<feature type="domain" description="Nrap protein" evidence="14">
    <location>
        <begin position="446"/>
        <end position="608"/>
    </location>
</feature>
<feature type="domain" description="Nrap protein" evidence="16">
    <location>
        <begin position="828"/>
        <end position="971"/>
    </location>
</feature>
<dbReference type="Gene3D" id="1.10.1410.10">
    <property type="match status" value="2"/>
</dbReference>
<keyword evidence="6 10" id="KW-0694">RNA-binding</keyword>
<evidence type="ECO:0000259" key="15">
    <source>
        <dbReference type="Pfam" id="PF17405"/>
    </source>
</evidence>
<keyword evidence="7 10" id="KW-0539">Nucleus</keyword>
<feature type="domain" description="Nrap protein" evidence="13">
    <location>
        <begin position="310"/>
        <end position="441"/>
    </location>
</feature>
<evidence type="ECO:0000256" key="10">
    <source>
        <dbReference type="RuleBase" id="RU364032"/>
    </source>
</evidence>
<comment type="similarity">
    <text evidence="3 10">Belongs to the NRAP family.</text>
</comment>
<reference evidence="18" key="1">
    <citation type="submission" date="2021-12" db="EMBL/GenBank/DDBJ databases">
        <authorList>
            <person name="Martin H S."/>
        </authorList>
    </citation>
    <scope>NUCLEOTIDE SEQUENCE</scope>
</reference>
<evidence type="ECO:0000256" key="9">
    <source>
        <dbReference type="ARBA" id="ARBA00035020"/>
    </source>
</evidence>
<dbReference type="Pfam" id="PF17407">
    <property type="entry name" value="Nrap_D6"/>
    <property type="match status" value="1"/>
</dbReference>